<accession>A0A6C0INQ1</accession>
<proteinExistence type="predicted"/>
<feature type="compositionally biased region" description="Polar residues" evidence="1">
    <location>
        <begin position="21"/>
        <end position="33"/>
    </location>
</feature>
<reference evidence="2" key="1">
    <citation type="journal article" date="2020" name="Nature">
        <title>Giant virus diversity and host interactions through global metagenomics.</title>
        <authorList>
            <person name="Schulz F."/>
            <person name="Roux S."/>
            <person name="Paez-Espino D."/>
            <person name="Jungbluth S."/>
            <person name="Walsh D.A."/>
            <person name="Denef V.J."/>
            <person name="McMahon K.D."/>
            <person name="Konstantinidis K.T."/>
            <person name="Eloe-Fadrosh E.A."/>
            <person name="Kyrpides N.C."/>
            <person name="Woyke T."/>
        </authorList>
    </citation>
    <scope>NUCLEOTIDE SEQUENCE</scope>
    <source>
        <strain evidence="2">GVMAG-M-3300024261-37</strain>
    </source>
</reference>
<evidence type="ECO:0000313" key="2">
    <source>
        <dbReference type="EMBL" id="QHT94828.1"/>
    </source>
</evidence>
<dbReference type="AlphaFoldDB" id="A0A6C0INQ1"/>
<feature type="region of interest" description="Disordered" evidence="1">
    <location>
        <begin position="1"/>
        <end position="39"/>
    </location>
</feature>
<protein>
    <submittedName>
        <fullName evidence="2">Uncharacterized protein</fullName>
    </submittedName>
</protein>
<name>A0A6C0INQ1_9ZZZZ</name>
<sequence>MPALTHNRVKNGFNGGRQLKNARNSCPKTQIPTCTGGDAEKRNATQGIIGSRSRFVRAAIKRRVCFTDSDGNKVCN</sequence>
<organism evidence="2">
    <name type="scientific">viral metagenome</name>
    <dbReference type="NCBI Taxonomy" id="1070528"/>
    <lineage>
        <taxon>unclassified sequences</taxon>
        <taxon>metagenomes</taxon>
        <taxon>organismal metagenomes</taxon>
    </lineage>
</organism>
<dbReference type="EMBL" id="MN740232">
    <property type="protein sequence ID" value="QHT94828.1"/>
    <property type="molecule type" value="Genomic_DNA"/>
</dbReference>
<evidence type="ECO:0000256" key="1">
    <source>
        <dbReference type="SAM" id="MobiDB-lite"/>
    </source>
</evidence>